<gene>
    <name evidence="2" type="primary">pqiA-1</name>
    <name evidence="2" type="ordered locus">ACIAD2737</name>
</gene>
<dbReference type="KEGG" id="aci:ACIAD2737"/>
<proteinExistence type="predicted"/>
<feature type="transmembrane region" description="Helical" evidence="1">
    <location>
        <begin position="121"/>
        <end position="146"/>
    </location>
</feature>
<feature type="transmembrane region" description="Helical" evidence="1">
    <location>
        <begin position="193"/>
        <end position="215"/>
    </location>
</feature>
<dbReference type="OrthoDB" id="9807787at2"/>
<dbReference type="Proteomes" id="UP000000430">
    <property type="component" value="Chromosome"/>
</dbReference>
<dbReference type="BioCyc" id="ASP62977:ACIAD_RS12405-MONOMER"/>
<organism evidence="2 3">
    <name type="scientific">Acinetobacter baylyi (strain ATCC 33305 / BD413 / ADP1)</name>
    <dbReference type="NCBI Taxonomy" id="62977"/>
    <lineage>
        <taxon>Bacteria</taxon>
        <taxon>Pseudomonadati</taxon>
        <taxon>Pseudomonadota</taxon>
        <taxon>Gammaproteobacteria</taxon>
        <taxon>Moraxellales</taxon>
        <taxon>Moraxellaceae</taxon>
        <taxon>Acinetobacter</taxon>
    </lineage>
</organism>
<feature type="transmembrane region" description="Helical" evidence="1">
    <location>
        <begin position="167"/>
        <end position="187"/>
    </location>
</feature>
<keyword evidence="1" id="KW-0812">Transmembrane</keyword>
<accession>Q6F8Y1</accession>
<dbReference type="STRING" id="202950.GCA_001485005_02372"/>
<evidence type="ECO:0000313" key="2">
    <source>
        <dbReference type="EMBL" id="CAG69484.1"/>
    </source>
</evidence>
<dbReference type="InterPro" id="IPR007498">
    <property type="entry name" value="PqiA-like"/>
</dbReference>
<reference evidence="2 3" key="1">
    <citation type="journal article" date="2004" name="Nucleic Acids Res.">
        <title>Unique features revealed by the genome sequence of Acinetobacter sp. ADP1, a versatile and naturally transformation competent bacterium.</title>
        <authorList>
            <person name="Barbe V."/>
            <person name="Vallenet D."/>
            <person name="Fonknechten N."/>
            <person name="Kreimeyer A."/>
            <person name="Oztas S."/>
            <person name="Labarre L."/>
            <person name="Cruveiller S."/>
            <person name="Robert C."/>
            <person name="Duprat S."/>
            <person name="Wincker P."/>
            <person name="Ornston L.N."/>
            <person name="Weissenbach J."/>
            <person name="Marliere P."/>
            <person name="Cohen G.N."/>
            <person name="Medigue C."/>
        </authorList>
    </citation>
    <scope>NUCLEOTIDE SEQUENCE [LARGE SCALE GENOMIC DNA]</scope>
    <source>
        <strain evidence="3">ATCC 33305 / BD413 / ADP1</strain>
    </source>
</reference>
<keyword evidence="1" id="KW-0472">Membrane</keyword>
<dbReference type="EMBL" id="CR543861">
    <property type="protein sequence ID" value="CAG69484.1"/>
    <property type="molecule type" value="Genomic_DNA"/>
</dbReference>
<feature type="transmembrane region" description="Helical" evidence="1">
    <location>
        <begin position="75"/>
        <end position="95"/>
    </location>
</feature>
<sequence>MEICSMSQPSSDQSVASFESKSLNILGEHIPVSELAGCEECDTVYRKVKLAAGERAYCVCCGAELYRKTRSLTSLLALVVTALIIFAIANSFPIVKVELQGNTSQTTLLGAAWTMFQIDRALVGILILFTTFIVPLLDLLLLTYILSSVGIFKQRPPYLRLALRILFLFRVWGMVEVFLIGVLVTLVKLVGMVVVIPGVALWAFAILSLLLVYIASVKIKDIWDEVDRCVP</sequence>
<keyword evidence="1" id="KW-1133">Transmembrane helix</keyword>
<evidence type="ECO:0000256" key="1">
    <source>
        <dbReference type="SAM" id="Phobius"/>
    </source>
</evidence>
<dbReference type="AlphaFoldDB" id="Q6F8Y1"/>
<dbReference type="eggNOG" id="COG2995">
    <property type="taxonomic scope" value="Bacteria"/>
</dbReference>
<dbReference type="Pfam" id="PF04403">
    <property type="entry name" value="PqiA"/>
    <property type="match status" value="1"/>
</dbReference>
<evidence type="ECO:0000313" key="3">
    <source>
        <dbReference type="Proteomes" id="UP000000430"/>
    </source>
</evidence>
<name>Q6F8Y1_ACIAD</name>
<dbReference type="HOGENOM" id="CLU_041903_1_1_6"/>
<protein>
    <submittedName>
        <fullName evidence="2">Paraquat-inducible protein A (Part 1)</fullName>
    </submittedName>
</protein>